<organism evidence="3 4">
    <name type="scientific">Penicillium brasilianum</name>
    <dbReference type="NCBI Taxonomy" id="104259"/>
    <lineage>
        <taxon>Eukaryota</taxon>
        <taxon>Fungi</taxon>
        <taxon>Dikarya</taxon>
        <taxon>Ascomycota</taxon>
        <taxon>Pezizomycotina</taxon>
        <taxon>Eurotiomycetes</taxon>
        <taxon>Eurotiomycetidae</taxon>
        <taxon>Eurotiales</taxon>
        <taxon>Aspergillaceae</taxon>
        <taxon>Penicillium</taxon>
    </lineage>
</organism>
<evidence type="ECO:0000313" key="4">
    <source>
        <dbReference type="Proteomes" id="UP000042958"/>
    </source>
</evidence>
<reference evidence="4" key="2">
    <citation type="journal article" date="2015" name="Genome Announc.">
        <title>Draft genome sequence of the fungus Penicillium brasilianum MG11.</title>
        <authorList>
            <person name="Horn F."/>
            <person name="Linde J."/>
            <person name="Mattern D.J."/>
            <person name="Walther G."/>
            <person name="Guthke R."/>
            <person name="Brakhage A.A."/>
            <person name="Valiante V."/>
        </authorList>
    </citation>
    <scope>NUCLEOTIDE SEQUENCE [LARGE SCALE GENOMIC DNA]</scope>
    <source>
        <strain evidence="4">MG11</strain>
    </source>
</reference>
<dbReference type="EMBL" id="CDHK01000014">
    <property type="protein sequence ID" value="CEJ62234.1"/>
    <property type="molecule type" value="Genomic_DNA"/>
</dbReference>
<feature type="compositionally biased region" description="Low complexity" evidence="1">
    <location>
        <begin position="66"/>
        <end position="91"/>
    </location>
</feature>
<dbReference type="Proteomes" id="UP000042958">
    <property type="component" value="Unassembled WGS sequence"/>
</dbReference>
<feature type="compositionally biased region" description="Low complexity" evidence="1">
    <location>
        <begin position="1"/>
        <end position="12"/>
    </location>
</feature>
<name>A0A0F7TZU7_PENBI</name>
<dbReference type="EMBL" id="CDHK01000012">
    <property type="protein sequence ID" value="CEJ61851.1"/>
    <property type="molecule type" value="Genomic_DNA"/>
</dbReference>
<accession>A0A0F7TZU7</accession>
<gene>
    <name evidence="2" type="ORF">PMG11_10368</name>
    <name evidence="3" type="ORF">PMG11_10740</name>
</gene>
<feature type="compositionally biased region" description="Polar residues" evidence="1">
    <location>
        <begin position="371"/>
        <end position="420"/>
    </location>
</feature>
<evidence type="ECO:0000313" key="3">
    <source>
        <dbReference type="EMBL" id="CEJ62234.1"/>
    </source>
</evidence>
<dbReference type="AlphaFoldDB" id="A0A0F7TZU7"/>
<protein>
    <submittedName>
        <fullName evidence="3">Uncharacterized protein</fullName>
    </submittedName>
</protein>
<feature type="compositionally biased region" description="Basic and acidic residues" evidence="1">
    <location>
        <begin position="54"/>
        <end position="65"/>
    </location>
</feature>
<feature type="region of interest" description="Disordered" evidence="1">
    <location>
        <begin position="42"/>
        <end position="173"/>
    </location>
</feature>
<dbReference type="OrthoDB" id="4345330at2759"/>
<feature type="compositionally biased region" description="Low complexity" evidence="1">
    <location>
        <begin position="158"/>
        <end position="170"/>
    </location>
</feature>
<reference evidence="3" key="1">
    <citation type="submission" date="2014-11" db="EMBL/GenBank/DDBJ databases">
        <authorList>
            <person name="Priebe Steffen"/>
            <person name="Linde Jorg"/>
            <person name="Horn Fabian"/>
        </authorList>
    </citation>
    <scope>NUCLEOTIDE SEQUENCE [LARGE SCALE GENOMIC DNA]</scope>
</reference>
<feature type="region of interest" description="Disordered" evidence="1">
    <location>
        <begin position="330"/>
        <end position="432"/>
    </location>
</feature>
<evidence type="ECO:0000313" key="2">
    <source>
        <dbReference type="EMBL" id="CEJ61851.1"/>
    </source>
</evidence>
<keyword evidence="4" id="KW-1185">Reference proteome</keyword>
<feature type="compositionally biased region" description="Basic and acidic residues" evidence="1">
    <location>
        <begin position="130"/>
        <end position="141"/>
    </location>
</feature>
<sequence>MPPPHSSISGIKKPSKGKPRDSGLEQIELAVNEGKLHPAKAAMAVDQAVLSDASSRHEQHDDVGHEGQSSSHAGEQSSSTAHKAPAAATIKAGDDSDTDMSEVDSHSGATAETSLRGVSRDGVGTTSYSQRDDTLQNHDDAASEDGESLGRLDPLPGPSSGQPSNSNSTPVHDDLIDGWGTFRGSTFVIIRSGPRQSAMYRFEYRPNYENEEMRNISDEESRISSLRDKDSSGKKHWRYSRDNVEDIYGVTSEVRNPYKEYKNPPCVWVKIKWKGMIDGDQGKVVRGCSWIPRSEFTRFCGGKRATMVKIHEFWDKQEKRYQKFLENADGGAYEDRSPTPCPLGLSSNSSHTRRSTSRLQTPENRPEDPGQHQTRTPSRQSVPRSSQVNQTDSHGSSNYEGLSPSRETTAAPSSHVQKVTNEPGAESQESRFVQTWEEFVTEMAREENWQELDENDRMTKRAMAKGSYHVYCETVARTRKASPTERAPVTGAPQIPVH</sequence>
<feature type="region of interest" description="Disordered" evidence="1">
    <location>
        <begin position="1"/>
        <end position="25"/>
    </location>
</feature>
<proteinExistence type="predicted"/>
<evidence type="ECO:0000256" key="1">
    <source>
        <dbReference type="SAM" id="MobiDB-lite"/>
    </source>
</evidence>
<feature type="region of interest" description="Disordered" evidence="1">
    <location>
        <begin position="478"/>
        <end position="498"/>
    </location>
</feature>